<sequence>MERHMLRGPLYRDFDLERKNAKQAEARLGQRLQRLEDIRLYHLKLLAREQRQLQKELQRLQQADMVKKKVSSYFGSGIQKRPEDVSMFSPQEGQKHRVSQTKKIRALATSMTQEIYKTTSQMPPLHHSDPKTPTRSNEPPPCQNTAFFTEEKPRAQEKGSMNPPDSIDSKEGIPVPRQDPEVSTNTIELGPGSGPAGDRMPHTNAIGSKDVTPKLDENAGKQISPNPRDRARSFSGKFTKPTFLELFAKAKNAHYLRHRVPPESERLLSTGEIFGHGESSSSRAGREGETIVPSASFPL</sequence>
<dbReference type="InterPro" id="IPR031525">
    <property type="entry name" value="CC190"/>
</dbReference>
<accession>H0X3V4</accession>
<feature type="region of interest" description="Disordered" evidence="2">
    <location>
        <begin position="81"/>
        <end position="101"/>
    </location>
</feature>
<dbReference type="Pfam" id="PF15768">
    <property type="entry name" value="CC190"/>
    <property type="match status" value="1"/>
</dbReference>
<evidence type="ECO:0000313" key="3">
    <source>
        <dbReference type="Ensembl" id="ENSOGAP00000009839.2"/>
    </source>
</evidence>
<dbReference type="OrthoDB" id="10050903at2759"/>
<dbReference type="InParanoid" id="H0X3V4"/>
<keyword evidence="4" id="KW-1185">Reference proteome</keyword>
<dbReference type="PANTHER" id="PTHR36871:SF1">
    <property type="entry name" value="COILED-COIL DOMAIN-CONTAINING PROTEIN 190"/>
    <property type="match status" value="1"/>
</dbReference>
<dbReference type="GeneTree" id="ENSGT00390000014067"/>
<dbReference type="FunCoup" id="H0X3V4">
    <property type="interactions" value="2"/>
</dbReference>
<reference evidence="3" key="2">
    <citation type="submission" date="2025-08" db="UniProtKB">
        <authorList>
            <consortium name="Ensembl"/>
        </authorList>
    </citation>
    <scope>IDENTIFICATION</scope>
</reference>
<reference evidence="3" key="3">
    <citation type="submission" date="2025-09" db="UniProtKB">
        <authorList>
            <consortium name="Ensembl"/>
        </authorList>
    </citation>
    <scope>IDENTIFICATION</scope>
</reference>
<dbReference type="EMBL" id="AAQR03039295">
    <property type="status" value="NOT_ANNOTATED_CDS"/>
    <property type="molecule type" value="Genomic_DNA"/>
</dbReference>
<protein>
    <submittedName>
        <fullName evidence="3">Coiled-coil domain containing 190</fullName>
    </submittedName>
</protein>
<proteinExistence type="predicted"/>
<gene>
    <name evidence="3" type="primary">CCDC190</name>
</gene>
<feature type="compositionally biased region" description="Polar residues" evidence="2">
    <location>
        <begin position="133"/>
        <end position="147"/>
    </location>
</feature>
<dbReference type="eggNOG" id="ENOG502SAE4">
    <property type="taxonomic scope" value="Eukaryota"/>
</dbReference>
<dbReference type="HOGENOM" id="CLU_082019_0_0_1"/>
<evidence type="ECO:0000313" key="4">
    <source>
        <dbReference type="Proteomes" id="UP000005225"/>
    </source>
</evidence>
<organism evidence="3 4">
    <name type="scientific">Otolemur garnettii</name>
    <name type="common">Small-eared galago</name>
    <name type="synonym">Garnett's greater bushbaby</name>
    <dbReference type="NCBI Taxonomy" id="30611"/>
    <lineage>
        <taxon>Eukaryota</taxon>
        <taxon>Metazoa</taxon>
        <taxon>Chordata</taxon>
        <taxon>Craniata</taxon>
        <taxon>Vertebrata</taxon>
        <taxon>Euteleostomi</taxon>
        <taxon>Mammalia</taxon>
        <taxon>Eutheria</taxon>
        <taxon>Euarchontoglires</taxon>
        <taxon>Primates</taxon>
        <taxon>Strepsirrhini</taxon>
        <taxon>Lorisiformes</taxon>
        <taxon>Galagidae</taxon>
        <taxon>Otolemur</taxon>
    </lineage>
</organism>
<dbReference type="KEGG" id="oga:100957302"/>
<evidence type="ECO:0000256" key="2">
    <source>
        <dbReference type="SAM" id="MobiDB-lite"/>
    </source>
</evidence>
<feature type="coiled-coil region" evidence="1">
    <location>
        <begin position="18"/>
        <end position="66"/>
    </location>
</feature>
<dbReference type="OMA" id="KVRNAHY"/>
<dbReference type="AlphaFoldDB" id="H0X3V4"/>
<evidence type="ECO:0000256" key="1">
    <source>
        <dbReference type="SAM" id="Coils"/>
    </source>
</evidence>
<feature type="region of interest" description="Disordered" evidence="2">
    <location>
        <begin position="273"/>
        <end position="299"/>
    </location>
</feature>
<dbReference type="Ensembl" id="ENSOGAT00000010999.2">
    <property type="protein sequence ID" value="ENSOGAP00000009839.2"/>
    <property type="gene ID" value="ENSOGAG00000010997.2"/>
</dbReference>
<dbReference type="CTD" id="339512"/>
<name>H0X3V4_OTOGA</name>
<dbReference type="GeneID" id="100957302"/>
<dbReference type="Proteomes" id="UP000005225">
    <property type="component" value="Unassembled WGS sequence"/>
</dbReference>
<reference evidence="4" key="1">
    <citation type="submission" date="2011-03" db="EMBL/GenBank/DDBJ databases">
        <title>Version 3 of the genome sequence of Otolemur garnettii (Bushbaby).</title>
        <authorList>
            <consortium name="The Broad Institute Genome Sequencing Platform"/>
            <person name="Di Palma F."/>
            <person name="Johnson J."/>
            <person name="Lander E.S."/>
            <person name="Lindblad-Toh K."/>
            <person name="Jaffe D.B."/>
            <person name="Gnerre S."/>
            <person name="MacCallum I."/>
            <person name="Przybylski D."/>
            <person name="Ribeiro F.J."/>
            <person name="Burton J.N."/>
            <person name="Walker B.J."/>
            <person name="Sharpe T."/>
            <person name="Hall G."/>
        </authorList>
    </citation>
    <scope>NUCLEOTIDE SEQUENCE [LARGE SCALE GENOMIC DNA]</scope>
</reference>
<feature type="region of interest" description="Disordered" evidence="2">
    <location>
        <begin position="118"/>
        <end position="235"/>
    </location>
</feature>
<dbReference type="PANTHER" id="PTHR36871">
    <property type="entry name" value="COILED-COIL DOMAIN-CONTAINING PROTEIN 190"/>
    <property type="match status" value="1"/>
</dbReference>
<dbReference type="STRING" id="30611.ENSOGAP00000009839"/>
<dbReference type="RefSeq" id="XP_003785891.1">
    <property type="nucleotide sequence ID" value="XM_003785843.1"/>
</dbReference>
<keyword evidence="1" id="KW-0175">Coiled coil</keyword>